<dbReference type="InterPro" id="IPR005467">
    <property type="entry name" value="His_kinase_dom"/>
</dbReference>
<dbReference type="SMART" id="SM00387">
    <property type="entry name" value="HATPase_c"/>
    <property type="match status" value="1"/>
</dbReference>
<keyword evidence="8" id="KW-0902">Two-component regulatory system</keyword>
<dbReference type="Pfam" id="PF02518">
    <property type="entry name" value="HATPase_c"/>
    <property type="match status" value="1"/>
</dbReference>
<accession>A0A3M8SV16</accession>
<dbReference type="OrthoDB" id="9772100at2"/>
<evidence type="ECO:0000256" key="3">
    <source>
        <dbReference type="ARBA" id="ARBA00022553"/>
    </source>
</evidence>
<dbReference type="EC" id="2.7.13.3" evidence="2"/>
<protein>
    <recommendedName>
        <fullName evidence="2">histidine kinase</fullName>
        <ecNumber evidence="2">2.7.13.3</ecNumber>
    </recommendedName>
</protein>
<dbReference type="Gene3D" id="1.10.287.130">
    <property type="match status" value="1"/>
</dbReference>
<keyword evidence="9" id="KW-0472">Membrane</keyword>
<dbReference type="PANTHER" id="PTHR43065">
    <property type="entry name" value="SENSOR HISTIDINE KINASE"/>
    <property type="match status" value="1"/>
</dbReference>
<evidence type="ECO:0000313" key="12">
    <source>
        <dbReference type="Proteomes" id="UP000267049"/>
    </source>
</evidence>
<keyword evidence="7" id="KW-0067">ATP-binding</keyword>
<dbReference type="PANTHER" id="PTHR43065:SF10">
    <property type="entry name" value="PEROXIDE STRESS-ACTIVATED HISTIDINE KINASE MAK3"/>
    <property type="match status" value="1"/>
</dbReference>
<keyword evidence="5" id="KW-0547">Nucleotide-binding</keyword>
<evidence type="ECO:0000256" key="9">
    <source>
        <dbReference type="SAM" id="Phobius"/>
    </source>
</evidence>
<evidence type="ECO:0000256" key="2">
    <source>
        <dbReference type="ARBA" id="ARBA00012438"/>
    </source>
</evidence>
<dbReference type="InterPro" id="IPR003661">
    <property type="entry name" value="HisK_dim/P_dom"/>
</dbReference>
<dbReference type="SUPFAM" id="SSF47384">
    <property type="entry name" value="Homodimeric domain of signal transducing histidine kinase"/>
    <property type="match status" value="1"/>
</dbReference>
<keyword evidence="6" id="KW-0418">Kinase</keyword>
<dbReference type="InterPro" id="IPR004358">
    <property type="entry name" value="Sig_transdc_His_kin-like_C"/>
</dbReference>
<dbReference type="GO" id="GO:0005524">
    <property type="term" value="F:ATP binding"/>
    <property type="evidence" value="ECO:0007669"/>
    <property type="project" value="UniProtKB-KW"/>
</dbReference>
<keyword evidence="3" id="KW-0597">Phosphoprotein</keyword>
<dbReference type="InterPro" id="IPR036890">
    <property type="entry name" value="HATPase_C_sf"/>
</dbReference>
<dbReference type="InterPro" id="IPR003594">
    <property type="entry name" value="HATPase_dom"/>
</dbReference>
<dbReference type="Pfam" id="PF00512">
    <property type="entry name" value="HisKA"/>
    <property type="match status" value="1"/>
</dbReference>
<evidence type="ECO:0000256" key="8">
    <source>
        <dbReference type="ARBA" id="ARBA00023012"/>
    </source>
</evidence>
<keyword evidence="9" id="KW-0812">Transmembrane</keyword>
<dbReference type="CDD" id="cd00082">
    <property type="entry name" value="HisKA"/>
    <property type="match status" value="1"/>
</dbReference>
<name>A0A3M8SV16_9GAMM</name>
<keyword evidence="4" id="KW-0808">Transferase</keyword>
<sequence length="491" mass="53518">MNWIDLAWPMLASASLVVGFAHVVVWFTRPAQRVHLAFALAAGSIAMLALLELAAYRTLSPGEMAGFIRWMHVAIAAIVLSLLYVLHHWFGYGSVRIAITAATFRVLALAIDFTVGDNLNFLAVEEVGRSTWWGVSLSHPIGEANPWVVVAQVSNALVLIYIGQTIARAMRKPAPIRNAALVVGGSWFLLIGIMLASAVLMTLGLPRPPLIAAPGFVIVLVATSYRLVSELVRSNRLAMQLQESELRRLRSEQEVATERACLAHLSRVTMLGELSGSLVHELNQPLAAILSNAQAAQRILRRDPSDLSEIPEILSDIIENDRRAGEVIGRMRGFLKKEAREHAPLAINEVVQDCMRLMRSELLDQRVAVCMNLTPGLPSCLGDRVQLQQVLLNLVMNACDAMQSSPGQRVVRVHTAPSEVGVLTEVADVGDGIPEAMLERIFAPFETTKATGMGLGLAVCRTIIQAHGGRIWAENDAPRGARVCFELPRQG</sequence>
<feature type="transmembrane region" description="Helical" evidence="9">
    <location>
        <begin position="67"/>
        <end position="86"/>
    </location>
</feature>
<proteinExistence type="predicted"/>
<comment type="caution">
    <text evidence="11">The sequence shown here is derived from an EMBL/GenBank/DDBJ whole genome shotgun (WGS) entry which is preliminary data.</text>
</comment>
<evidence type="ECO:0000256" key="6">
    <source>
        <dbReference type="ARBA" id="ARBA00022777"/>
    </source>
</evidence>
<dbReference type="PROSITE" id="PS50109">
    <property type="entry name" value="HIS_KIN"/>
    <property type="match status" value="1"/>
</dbReference>
<organism evidence="11 12">
    <name type="scientific">Montanilutibacter psychrotolerans</name>
    <dbReference type="NCBI Taxonomy" id="1327343"/>
    <lineage>
        <taxon>Bacteria</taxon>
        <taxon>Pseudomonadati</taxon>
        <taxon>Pseudomonadota</taxon>
        <taxon>Gammaproteobacteria</taxon>
        <taxon>Lysobacterales</taxon>
        <taxon>Lysobacteraceae</taxon>
        <taxon>Montanilutibacter</taxon>
    </lineage>
</organism>
<feature type="transmembrane region" description="Helical" evidence="9">
    <location>
        <begin position="6"/>
        <end position="27"/>
    </location>
</feature>
<dbReference type="PRINTS" id="PR00344">
    <property type="entry name" value="BCTRLSENSOR"/>
</dbReference>
<feature type="domain" description="Histidine kinase" evidence="10">
    <location>
        <begin position="277"/>
        <end position="491"/>
    </location>
</feature>
<evidence type="ECO:0000313" key="11">
    <source>
        <dbReference type="EMBL" id="RNF83316.1"/>
    </source>
</evidence>
<dbReference type="AlphaFoldDB" id="A0A3M8SV16"/>
<keyword evidence="9" id="KW-1133">Transmembrane helix</keyword>
<feature type="transmembrane region" description="Helical" evidence="9">
    <location>
        <begin position="34"/>
        <end position="55"/>
    </location>
</feature>
<feature type="transmembrane region" description="Helical" evidence="9">
    <location>
        <begin position="179"/>
        <end position="204"/>
    </location>
</feature>
<dbReference type="Proteomes" id="UP000267049">
    <property type="component" value="Unassembled WGS sequence"/>
</dbReference>
<dbReference type="EMBL" id="RIBS01000005">
    <property type="protein sequence ID" value="RNF83316.1"/>
    <property type="molecule type" value="Genomic_DNA"/>
</dbReference>
<comment type="catalytic activity">
    <reaction evidence="1">
        <text>ATP + protein L-histidine = ADP + protein N-phospho-L-histidine.</text>
        <dbReference type="EC" id="2.7.13.3"/>
    </reaction>
</comment>
<gene>
    <name evidence="11" type="ORF">EER27_12555</name>
</gene>
<reference evidence="11 12" key="1">
    <citation type="submission" date="2018-11" db="EMBL/GenBank/DDBJ databases">
        <title>Lysobacter cryohumiis sp. nov., isolated from soil in the Tianshan Mountains, Xinjiang, China.</title>
        <authorList>
            <person name="Luo Y."/>
            <person name="Sheng H."/>
        </authorList>
    </citation>
    <scope>NUCLEOTIDE SEQUENCE [LARGE SCALE GENOMIC DNA]</scope>
    <source>
        <strain evidence="11 12">ZS60</strain>
    </source>
</reference>
<dbReference type="InterPro" id="IPR036097">
    <property type="entry name" value="HisK_dim/P_sf"/>
</dbReference>
<dbReference type="Gene3D" id="3.30.565.10">
    <property type="entry name" value="Histidine kinase-like ATPase, C-terminal domain"/>
    <property type="match status" value="1"/>
</dbReference>
<evidence type="ECO:0000256" key="5">
    <source>
        <dbReference type="ARBA" id="ARBA00022741"/>
    </source>
</evidence>
<dbReference type="GO" id="GO:0000155">
    <property type="term" value="F:phosphorelay sensor kinase activity"/>
    <property type="evidence" value="ECO:0007669"/>
    <property type="project" value="InterPro"/>
</dbReference>
<keyword evidence="12" id="KW-1185">Reference proteome</keyword>
<evidence type="ECO:0000256" key="7">
    <source>
        <dbReference type="ARBA" id="ARBA00022840"/>
    </source>
</evidence>
<dbReference type="SUPFAM" id="SSF55874">
    <property type="entry name" value="ATPase domain of HSP90 chaperone/DNA topoisomerase II/histidine kinase"/>
    <property type="match status" value="1"/>
</dbReference>
<evidence type="ECO:0000259" key="10">
    <source>
        <dbReference type="PROSITE" id="PS50109"/>
    </source>
</evidence>
<evidence type="ECO:0000256" key="1">
    <source>
        <dbReference type="ARBA" id="ARBA00000085"/>
    </source>
</evidence>
<dbReference type="SMART" id="SM00388">
    <property type="entry name" value="HisKA"/>
    <property type="match status" value="1"/>
</dbReference>
<feature type="transmembrane region" description="Helical" evidence="9">
    <location>
        <begin position="210"/>
        <end position="228"/>
    </location>
</feature>
<evidence type="ECO:0000256" key="4">
    <source>
        <dbReference type="ARBA" id="ARBA00022679"/>
    </source>
</evidence>